<dbReference type="Pfam" id="PF13561">
    <property type="entry name" value="adh_short_C2"/>
    <property type="match status" value="1"/>
</dbReference>
<dbReference type="AlphaFoldDB" id="A0A3D8SH98"/>
<keyword evidence="4" id="KW-0472">Membrane</keyword>
<dbReference type="GO" id="GO:0016491">
    <property type="term" value="F:oxidoreductase activity"/>
    <property type="evidence" value="ECO:0007669"/>
    <property type="project" value="UniProtKB-KW"/>
</dbReference>
<reference evidence="5 6" key="1">
    <citation type="journal article" date="2018" name="IMA Fungus">
        <title>IMA Genome-F 9: Draft genome sequence of Annulohypoxylon stygium, Aspergillus mulundensis, Berkeleyomyces basicola (syn. Thielaviopsis basicola), Ceratocystis smalleyi, two Cercospora beticola strains, Coleophoma cylindrospora, Fusarium fracticaudum, Phialophora cf. hyalina, and Morchella septimelata.</title>
        <authorList>
            <person name="Wingfield B.D."/>
            <person name="Bills G.F."/>
            <person name="Dong Y."/>
            <person name="Huang W."/>
            <person name="Nel W.J."/>
            <person name="Swalarsk-Parry B.S."/>
            <person name="Vaghefi N."/>
            <person name="Wilken P.M."/>
            <person name="An Z."/>
            <person name="de Beer Z.W."/>
            <person name="De Vos L."/>
            <person name="Chen L."/>
            <person name="Duong T.A."/>
            <person name="Gao Y."/>
            <person name="Hammerbacher A."/>
            <person name="Kikkert J.R."/>
            <person name="Li Y."/>
            <person name="Li H."/>
            <person name="Li K."/>
            <person name="Li Q."/>
            <person name="Liu X."/>
            <person name="Ma X."/>
            <person name="Naidoo K."/>
            <person name="Pethybridge S.J."/>
            <person name="Sun J."/>
            <person name="Steenkamp E.T."/>
            <person name="van der Nest M.A."/>
            <person name="van Wyk S."/>
            <person name="Wingfield M.J."/>
            <person name="Xiong C."/>
            <person name="Yue Q."/>
            <person name="Zhang X."/>
        </authorList>
    </citation>
    <scope>NUCLEOTIDE SEQUENCE [LARGE SCALE GENOMIC DNA]</scope>
    <source>
        <strain evidence="5 6">BP5796</strain>
    </source>
</reference>
<dbReference type="InterPro" id="IPR036291">
    <property type="entry name" value="NAD(P)-bd_dom_sf"/>
</dbReference>
<dbReference type="PANTHER" id="PTHR43618">
    <property type="entry name" value="7-ALPHA-HYDROXYSTEROID DEHYDROGENASE"/>
    <property type="match status" value="1"/>
</dbReference>
<dbReference type="PRINTS" id="PR00081">
    <property type="entry name" value="GDHRDH"/>
</dbReference>
<dbReference type="EMBL" id="PDLN01000005">
    <property type="protein sequence ID" value="RDW85551.1"/>
    <property type="molecule type" value="Genomic_DNA"/>
</dbReference>
<dbReference type="FunFam" id="3.40.50.720:FF:000084">
    <property type="entry name" value="Short-chain dehydrogenase reductase"/>
    <property type="match status" value="1"/>
</dbReference>
<keyword evidence="6" id="KW-1185">Reference proteome</keyword>
<gene>
    <name evidence="5" type="ORF">BP5796_03876</name>
</gene>
<keyword evidence="4" id="KW-0812">Transmembrane</keyword>
<comment type="caution">
    <text evidence="5">The sequence shown here is derived from an EMBL/GenBank/DDBJ whole genome shotgun (WGS) entry which is preliminary data.</text>
</comment>
<protein>
    <submittedName>
        <fullName evidence="5">Uncharacterized protein</fullName>
    </submittedName>
</protein>
<evidence type="ECO:0000256" key="4">
    <source>
        <dbReference type="SAM" id="Phobius"/>
    </source>
</evidence>
<name>A0A3D8SH98_9HELO</name>
<evidence type="ECO:0000256" key="1">
    <source>
        <dbReference type="ARBA" id="ARBA00006484"/>
    </source>
</evidence>
<dbReference type="SUPFAM" id="SSF51735">
    <property type="entry name" value="NAD(P)-binding Rossmann-fold domains"/>
    <property type="match status" value="1"/>
</dbReference>
<evidence type="ECO:0000256" key="2">
    <source>
        <dbReference type="ARBA" id="ARBA00022857"/>
    </source>
</evidence>
<organism evidence="5 6">
    <name type="scientific">Coleophoma crateriformis</name>
    <dbReference type="NCBI Taxonomy" id="565419"/>
    <lineage>
        <taxon>Eukaryota</taxon>
        <taxon>Fungi</taxon>
        <taxon>Dikarya</taxon>
        <taxon>Ascomycota</taxon>
        <taxon>Pezizomycotina</taxon>
        <taxon>Leotiomycetes</taxon>
        <taxon>Helotiales</taxon>
        <taxon>Dermateaceae</taxon>
        <taxon>Coleophoma</taxon>
    </lineage>
</organism>
<keyword evidence="3" id="KW-0560">Oxidoreductase</keyword>
<dbReference type="OrthoDB" id="2898618at2759"/>
<evidence type="ECO:0000313" key="6">
    <source>
        <dbReference type="Proteomes" id="UP000256328"/>
    </source>
</evidence>
<dbReference type="InterPro" id="IPR020904">
    <property type="entry name" value="Sc_DH/Rdtase_CS"/>
</dbReference>
<evidence type="ECO:0000313" key="5">
    <source>
        <dbReference type="EMBL" id="RDW85551.1"/>
    </source>
</evidence>
<dbReference type="CDD" id="cd05233">
    <property type="entry name" value="SDR_c"/>
    <property type="match status" value="1"/>
</dbReference>
<dbReference type="Proteomes" id="UP000256328">
    <property type="component" value="Unassembled WGS sequence"/>
</dbReference>
<comment type="similarity">
    <text evidence="1">Belongs to the short-chain dehydrogenases/reductases (SDR) family.</text>
</comment>
<feature type="transmembrane region" description="Helical" evidence="4">
    <location>
        <begin position="12"/>
        <end position="33"/>
    </location>
</feature>
<dbReference type="PROSITE" id="PS00061">
    <property type="entry name" value="ADH_SHORT"/>
    <property type="match status" value="1"/>
</dbReference>
<keyword evidence="2" id="KW-0521">NADP</keyword>
<proteinExistence type="inferred from homology"/>
<dbReference type="Gene3D" id="3.40.50.720">
    <property type="entry name" value="NAD(P)-binding Rossmann-like Domain"/>
    <property type="match status" value="1"/>
</dbReference>
<evidence type="ECO:0000256" key="3">
    <source>
        <dbReference type="ARBA" id="ARBA00023002"/>
    </source>
</evidence>
<keyword evidence="4" id="KW-1133">Transmembrane helix</keyword>
<dbReference type="PANTHER" id="PTHR43618:SF18">
    <property type="entry name" value="SHORT CHAIN DEHYDROGENASE_REDUCTASE FAMILY (AFU_ORTHOLOGUE AFUA_5G12480)"/>
    <property type="match status" value="1"/>
</dbReference>
<dbReference type="InterPro" id="IPR002347">
    <property type="entry name" value="SDR_fam"/>
</dbReference>
<dbReference type="GO" id="GO:0009688">
    <property type="term" value="P:abscisic acid biosynthetic process"/>
    <property type="evidence" value="ECO:0007669"/>
    <property type="project" value="UniProtKB-ARBA"/>
</dbReference>
<dbReference type="InterPro" id="IPR052178">
    <property type="entry name" value="Sec_Metab_Biosynth_SDR"/>
</dbReference>
<accession>A0A3D8SH98</accession>
<sequence>MATSSIQAANLFAVNGLVAVITGGGSGIGLMMARALALNGAHKVYIIGRRKDVLEKAAASVTTSNIIPIVGDVTSKSDLESIAARITSEEGYINVLIANSGILGPQAKPSISPSMTLSEFQDAFTSTTFDDFVNTFAVNVGGVWLTIMSFLSLLDAGNKKGNVSQKSQIITTSSIASFNRAVPGGYSYGQSKAAVTHLTKQLSTGLVPYEIRVNSIAPGLFPSDMAAGLIGDGNLPKSKVPLERAGSEEDMAGAVLFLASKAGAYVSGNILLIDGGRLSIHPAAY</sequence>